<keyword evidence="3" id="KW-0863">Zinc-finger</keyword>
<protein>
    <submittedName>
        <fullName evidence="6">41623_t:CDS:1</fullName>
    </submittedName>
</protein>
<keyword evidence="4" id="KW-0862">Zinc</keyword>
<evidence type="ECO:0000256" key="5">
    <source>
        <dbReference type="ARBA" id="ARBA00023242"/>
    </source>
</evidence>
<dbReference type="Proteomes" id="UP000789901">
    <property type="component" value="Unassembled WGS sequence"/>
</dbReference>
<evidence type="ECO:0000256" key="2">
    <source>
        <dbReference type="ARBA" id="ARBA00022723"/>
    </source>
</evidence>
<evidence type="ECO:0000256" key="4">
    <source>
        <dbReference type="ARBA" id="ARBA00022833"/>
    </source>
</evidence>
<evidence type="ECO:0000313" key="6">
    <source>
        <dbReference type="EMBL" id="CAG8843456.1"/>
    </source>
</evidence>
<dbReference type="SUPFAM" id="SSF53098">
    <property type="entry name" value="Ribonuclease H-like"/>
    <property type="match status" value="1"/>
</dbReference>
<name>A0ABN7WXZ2_GIGMA</name>
<comment type="caution">
    <text evidence="6">The sequence shown here is derived from an EMBL/GenBank/DDBJ whole genome shotgun (WGS) entry which is preliminary data.</text>
</comment>
<keyword evidence="5" id="KW-0539">Nucleus</keyword>
<dbReference type="PANTHER" id="PTHR46481">
    <property type="entry name" value="ZINC FINGER BED DOMAIN-CONTAINING PROTEIN 4"/>
    <property type="match status" value="1"/>
</dbReference>
<gene>
    <name evidence="6" type="ORF">GMARGA_LOCUS36554</name>
</gene>
<evidence type="ECO:0000313" key="7">
    <source>
        <dbReference type="Proteomes" id="UP000789901"/>
    </source>
</evidence>
<sequence length="194" mass="22814">MKKVKNNSISISLMCDLWTGKNRQGFLGITCSYLDHNFQFHEITLSIEHIRHPHTAENIGDNILSLLGELELLGFHNVLTHWNSSYSTWCRFLELEKYIRVLEFELAKDKNHDSNKDSQHLTKIMLTKNEWDLLHNLIPILGPFEEATRYLDEEINLESIKDIFAELEIYDDDGDLPKKKYLNKPMQISRILEK</sequence>
<keyword evidence="7" id="KW-1185">Reference proteome</keyword>
<dbReference type="EMBL" id="CAJVQB010072472">
    <property type="protein sequence ID" value="CAG8843456.1"/>
    <property type="molecule type" value="Genomic_DNA"/>
</dbReference>
<organism evidence="6 7">
    <name type="scientific">Gigaspora margarita</name>
    <dbReference type="NCBI Taxonomy" id="4874"/>
    <lineage>
        <taxon>Eukaryota</taxon>
        <taxon>Fungi</taxon>
        <taxon>Fungi incertae sedis</taxon>
        <taxon>Mucoromycota</taxon>
        <taxon>Glomeromycotina</taxon>
        <taxon>Glomeromycetes</taxon>
        <taxon>Diversisporales</taxon>
        <taxon>Gigasporaceae</taxon>
        <taxon>Gigaspora</taxon>
    </lineage>
</organism>
<dbReference type="PANTHER" id="PTHR46481:SF10">
    <property type="entry name" value="ZINC FINGER BED DOMAIN-CONTAINING PROTEIN 39"/>
    <property type="match status" value="1"/>
</dbReference>
<dbReference type="InterPro" id="IPR012337">
    <property type="entry name" value="RNaseH-like_sf"/>
</dbReference>
<feature type="non-terminal residue" evidence="6">
    <location>
        <position position="194"/>
    </location>
</feature>
<reference evidence="6 7" key="1">
    <citation type="submission" date="2021-06" db="EMBL/GenBank/DDBJ databases">
        <authorList>
            <person name="Kallberg Y."/>
            <person name="Tangrot J."/>
            <person name="Rosling A."/>
        </authorList>
    </citation>
    <scope>NUCLEOTIDE SEQUENCE [LARGE SCALE GENOMIC DNA]</scope>
    <source>
        <strain evidence="6 7">120-4 pot B 10/14</strain>
    </source>
</reference>
<accession>A0ABN7WXZ2</accession>
<comment type="subcellular location">
    <subcellularLocation>
        <location evidence="1">Nucleus</location>
    </subcellularLocation>
</comment>
<evidence type="ECO:0000256" key="1">
    <source>
        <dbReference type="ARBA" id="ARBA00004123"/>
    </source>
</evidence>
<keyword evidence="2" id="KW-0479">Metal-binding</keyword>
<proteinExistence type="predicted"/>
<evidence type="ECO:0000256" key="3">
    <source>
        <dbReference type="ARBA" id="ARBA00022771"/>
    </source>
</evidence>
<dbReference type="InterPro" id="IPR052035">
    <property type="entry name" value="ZnF_BED_domain_contain"/>
</dbReference>